<dbReference type="Proteomes" id="UP001170959">
    <property type="component" value="Unassembled WGS sequence"/>
</dbReference>
<comment type="caution">
    <text evidence="1">The sequence shown here is derived from an EMBL/GenBank/DDBJ whole genome shotgun (WGS) entry which is preliminary data.</text>
</comment>
<reference evidence="1" key="1">
    <citation type="submission" date="2020-06" db="EMBL/GenBank/DDBJ databases">
        <authorList>
            <person name="Dong N."/>
        </authorList>
    </citation>
    <scope>NUCLEOTIDE SEQUENCE</scope>
    <source>
        <strain evidence="1">R655-4</strain>
    </source>
</reference>
<evidence type="ECO:0000313" key="2">
    <source>
        <dbReference type="Proteomes" id="UP001170959"/>
    </source>
</evidence>
<protein>
    <submittedName>
        <fullName evidence="1">Uncharacterized protein</fullName>
    </submittedName>
</protein>
<proteinExistence type="predicted"/>
<dbReference type="EMBL" id="JACAGJ010000001">
    <property type="protein sequence ID" value="MDM1071243.1"/>
    <property type="molecule type" value="Genomic_DNA"/>
</dbReference>
<evidence type="ECO:0000313" key="1">
    <source>
        <dbReference type="EMBL" id="MDM1071243.1"/>
    </source>
</evidence>
<reference evidence="1" key="2">
    <citation type="journal article" date="2022" name="Sci. Total Environ.">
        <title>Prevalence, transmission, and molecular epidemiology of tet(X)-positive bacteria among humans, animals, and environmental niches in China: An epidemiological, and genomic-based study.</title>
        <authorList>
            <person name="Dong N."/>
            <person name="Zeng Y."/>
            <person name="Cai C."/>
            <person name="Sun C."/>
            <person name="Lu J."/>
            <person name="Liu C."/>
            <person name="Zhou H."/>
            <person name="Sun Q."/>
            <person name="Shu L."/>
            <person name="Wang H."/>
            <person name="Wang Y."/>
            <person name="Wang S."/>
            <person name="Wu C."/>
            <person name="Chan E.W."/>
            <person name="Chen G."/>
            <person name="Shen Z."/>
            <person name="Chen S."/>
            <person name="Zhang R."/>
        </authorList>
    </citation>
    <scope>NUCLEOTIDE SEQUENCE</scope>
    <source>
        <strain evidence="1">R655-4</strain>
    </source>
</reference>
<organism evidence="1 2">
    <name type="scientific">Empedobacter brevis</name>
    <dbReference type="NCBI Taxonomy" id="247"/>
    <lineage>
        <taxon>Bacteria</taxon>
        <taxon>Pseudomonadati</taxon>
        <taxon>Bacteroidota</taxon>
        <taxon>Flavobacteriia</taxon>
        <taxon>Flavobacteriales</taxon>
        <taxon>Weeksellaceae</taxon>
        <taxon>Empedobacter</taxon>
    </lineage>
</organism>
<sequence length="137" mass="15943">MIPYLIPFERVGEFILNDSIENYIHLFLFTIEDHSNQEAPSVNYSIDQPEMTLFVNNKIIESIACYEELLYKGKNLIGMTIADFINHIGENYYGEIDELNFEDDNIPQFVYQFESVDLQVWVKGDQGKIVTIIVSSY</sequence>
<gene>
    <name evidence="1" type="ORF">HX001_01920</name>
</gene>
<dbReference type="AlphaFoldDB" id="A0AAJ1QBY4"/>
<name>A0AAJ1QBY4_9FLAO</name>
<accession>A0AAJ1QBY4</accession>
<dbReference type="RefSeq" id="WP_286491642.1">
    <property type="nucleotide sequence ID" value="NZ_JACAGJ010000001.1"/>
</dbReference>